<dbReference type="InterPro" id="IPR013108">
    <property type="entry name" value="Amidohydro_3"/>
</dbReference>
<feature type="chain" id="PRO_5031288760" evidence="2">
    <location>
        <begin position="30"/>
        <end position="523"/>
    </location>
</feature>
<feature type="domain" description="Amidohydrolase 3" evidence="3">
    <location>
        <begin position="70"/>
        <end position="498"/>
    </location>
</feature>
<gene>
    <name evidence="4" type="ORF">FHS49_002850</name>
</gene>
<dbReference type="InterPro" id="IPR032466">
    <property type="entry name" value="Metal_Hydrolase"/>
</dbReference>
<dbReference type="PANTHER" id="PTHR11647">
    <property type="entry name" value="HYDRANTOINASE/DIHYDROPYRIMIDINASE FAMILY MEMBER"/>
    <property type="match status" value="1"/>
</dbReference>
<evidence type="ECO:0000313" key="5">
    <source>
        <dbReference type="Proteomes" id="UP000549617"/>
    </source>
</evidence>
<dbReference type="SUPFAM" id="SSF51338">
    <property type="entry name" value="Composite domain of metallo-dependent hydrolases"/>
    <property type="match status" value="1"/>
</dbReference>
<evidence type="ECO:0000256" key="2">
    <source>
        <dbReference type="SAM" id="SignalP"/>
    </source>
</evidence>
<organism evidence="4 5">
    <name type="scientific">Sphingobium boeckii</name>
    <dbReference type="NCBI Taxonomy" id="1082345"/>
    <lineage>
        <taxon>Bacteria</taxon>
        <taxon>Pseudomonadati</taxon>
        <taxon>Pseudomonadota</taxon>
        <taxon>Alphaproteobacteria</taxon>
        <taxon>Sphingomonadales</taxon>
        <taxon>Sphingomonadaceae</taxon>
        <taxon>Sphingobium</taxon>
    </lineage>
</organism>
<feature type="signal peptide" evidence="2">
    <location>
        <begin position="1"/>
        <end position="29"/>
    </location>
</feature>
<dbReference type="GO" id="GO:0016812">
    <property type="term" value="F:hydrolase activity, acting on carbon-nitrogen (but not peptide) bonds, in cyclic amides"/>
    <property type="evidence" value="ECO:0007669"/>
    <property type="project" value="TreeGrafter"/>
</dbReference>
<dbReference type="GO" id="GO:0005829">
    <property type="term" value="C:cytosol"/>
    <property type="evidence" value="ECO:0007669"/>
    <property type="project" value="TreeGrafter"/>
</dbReference>
<dbReference type="Pfam" id="PF07969">
    <property type="entry name" value="Amidohydro_3"/>
    <property type="match status" value="1"/>
</dbReference>
<accession>A0A7W9EGL0</accession>
<dbReference type="AlphaFoldDB" id="A0A7W9EGL0"/>
<dbReference type="InterPro" id="IPR050378">
    <property type="entry name" value="Metallo-dep_Hydrolases_sf"/>
</dbReference>
<protein>
    <submittedName>
        <fullName evidence="4">N-acyl-D-aspartate/D-glutamate deacylase</fullName>
    </submittedName>
</protein>
<dbReference type="RefSeq" id="WP_184019598.1">
    <property type="nucleotide sequence ID" value="NZ_JACIJC010000004.1"/>
</dbReference>
<keyword evidence="2" id="KW-0732">Signal</keyword>
<dbReference type="InterPro" id="IPR011059">
    <property type="entry name" value="Metal-dep_hydrolase_composite"/>
</dbReference>
<reference evidence="4 5" key="1">
    <citation type="submission" date="2020-08" db="EMBL/GenBank/DDBJ databases">
        <title>Genomic Encyclopedia of Type Strains, Phase IV (KMG-IV): sequencing the most valuable type-strain genomes for metagenomic binning, comparative biology and taxonomic classification.</title>
        <authorList>
            <person name="Goeker M."/>
        </authorList>
    </citation>
    <scope>NUCLEOTIDE SEQUENCE [LARGE SCALE GENOMIC DNA]</scope>
    <source>
        <strain evidence="4 5">DSM 25079</strain>
    </source>
</reference>
<dbReference type="Gene3D" id="3.20.20.140">
    <property type="entry name" value="Metal-dependent hydrolases"/>
    <property type="match status" value="2"/>
</dbReference>
<sequence length="523" mass="55589">MRKGRTARLIALAAIIGTSLSIQPVPAQADLLIRGGTIYTGTSAPFIGDVLIAGDRIQRVAPHIAARARRTIEAAGMIVAPGFIDPHTHADAMLTSDGAQERLVLPFLMQGVTTAFIGNDGGGGPNIARLFAAVADKPVGINFAAYVGFGSVRAAVLGQSDRTPTPDELAHMRQITAKAMCEGAIGVSTGLFYAPQSFAKTDEVVAIAREAAIRGGFYDSHIRDESSYTIGLMAAIEEAIGIGRSAKMPVHIAHIKALGADVQGQAPRVIAMVEAARTRGENVTADQYPWSASGTRLVAALIPAWAQEGGYQALRKRLHDPALAVRLRAEITETMRKRGGAASLLITDGPHKGRTVAQIAAAAQIDPIAAAIRLIQESDFALASFNQSEPDIAAFMKRPWVMTGSDASPGHPRVYGSFARKYAKYVVADRVITLRQFIERSATLTADTFKLKDRGRLRRGAFADVVIFDPKTYAARATYDQPKLFATGVQTVIVNGTIAIDHGKPTAAAPGRPLPHRPKGHCS</sequence>
<comment type="caution">
    <text evidence="4">The sequence shown here is derived from an EMBL/GenBank/DDBJ whole genome shotgun (WGS) entry which is preliminary data.</text>
</comment>
<dbReference type="Proteomes" id="UP000549617">
    <property type="component" value="Unassembled WGS sequence"/>
</dbReference>
<dbReference type="SUPFAM" id="SSF51556">
    <property type="entry name" value="Metallo-dependent hydrolases"/>
    <property type="match status" value="1"/>
</dbReference>
<keyword evidence="5" id="KW-1185">Reference proteome</keyword>
<evidence type="ECO:0000259" key="3">
    <source>
        <dbReference type="Pfam" id="PF07969"/>
    </source>
</evidence>
<dbReference type="PANTHER" id="PTHR11647:SF1">
    <property type="entry name" value="COLLAPSIN RESPONSE MEDIATOR PROTEIN"/>
    <property type="match status" value="1"/>
</dbReference>
<feature type="compositionally biased region" description="Basic residues" evidence="1">
    <location>
        <begin position="514"/>
        <end position="523"/>
    </location>
</feature>
<evidence type="ECO:0000256" key="1">
    <source>
        <dbReference type="SAM" id="MobiDB-lite"/>
    </source>
</evidence>
<evidence type="ECO:0000313" key="4">
    <source>
        <dbReference type="EMBL" id="MBB5686826.1"/>
    </source>
</evidence>
<dbReference type="EMBL" id="JACIJC010000004">
    <property type="protein sequence ID" value="MBB5686826.1"/>
    <property type="molecule type" value="Genomic_DNA"/>
</dbReference>
<proteinExistence type="predicted"/>
<name>A0A7W9EGL0_9SPHN</name>
<feature type="region of interest" description="Disordered" evidence="1">
    <location>
        <begin position="504"/>
        <end position="523"/>
    </location>
</feature>